<reference evidence="3 5" key="2">
    <citation type="submission" date="2019-08" db="EMBL/GenBank/DDBJ databases">
        <title>Rapid identification of Enteric Bacteria from Whole Genome Sequences (WGS) using Average Nucleotide Identity (ANI).</title>
        <authorList>
            <person name="Lane C."/>
        </authorList>
    </citation>
    <scope>NUCLEOTIDE SEQUENCE [LARGE SCALE GENOMIC DNA]</scope>
    <source>
        <strain evidence="3 5">2010D-8464</strain>
    </source>
</reference>
<accession>A0AAE6CZ04</accession>
<dbReference type="GO" id="GO:0046872">
    <property type="term" value="F:metal ion binding"/>
    <property type="evidence" value="ECO:0007669"/>
    <property type="project" value="InterPro"/>
</dbReference>
<evidence type="ECO:0000313" key="5">
    <source>
        <dbReference type="Proteomes" id="UP000321325"/>
    </source>
</evidence>
<keyword evidence="5" id="KW-1185">Reference proteome</keyword>
<dbReference type="Proteomes" id="UP000293421">
    <property type="component" value="Chromosome"/>
</dbReference>
<reference evidence="2 4" key="1">
    <citation type="submission" date="2019-02" db="EMBL/GenBank/DDBJ databases">
        <title>Use of ANI for Rapid Identification of Enteric Bacteria.</title>
        <authorList>
            <person name="Pruckler J."/>
            <person name="Lane C."/>
            <person name="Aubert R."/>
        </authorList>
    </citation>
    <scope>NUCLEOTIDE SEQUENCE [LARGE SCALE GENOMIC DNA]</scope>
    <source>
        <strain evidence="2 4">2014D-0083</strain>
    </source>
</reference>
<name>A0AAE6CZ04_9BACT</name>
<dbReference type="CDD" id="cd00371">
    <property type="entry name" value="HMA"/>
    <property type="match status" value="1"/>
</dbReference>
<dbReference type="PROSITE" id="PS50846">
    <property type="entry name" value="HMA_2"/>
    <property type="match status" value="1"/>
</dbReference>
<dbReference type="EMBL" id="VRMB01000009">
    <property type="protein sequence ID" value="TXK70319.1"/>
    <property type="molecule type" value="Genomic_DNA"/>
</dbReference>
<dbReference type="GeneID" id="66287768"/>
<evidence type="ECO:0000313" key="2">
    <source>
        <dbReference type="EMBL" id="QBL13283.1"/>
    </source>
</evidence>
<dbReference type="InterPro" id="IPR036163">
    <property type="entry name" value="HMA_dom_sf"/>
</dbReference>
<feature type="domain" description="HMA" evidence="1">
    <location>
        <begin position="1"/>
        <end position="61"/>
    </location>
</feature>
<sequence>MQIKTKNINCQSCVNLIKVSLEDEYGIMSIDVESKTIDIDLNPDQIQKFKDDLKDLGFEIIEND</sequence>
<evidence type="ECO:0000259" key="1">
    <source>
        <dbReference type="PROSITE" id="PS50846"/>
    </source>
</evidence>
<protein>
    <submittedName>
        <fullName evidence="2">Copper chaperone</fullName>
    </submittedName>
    <submittedName>
        <fullName evidence="3">Heavy-metal-associated domain-containing protein</fullName>
    </submittedName>
</protein>
<dbReference type="InterPro" id="IPR006121">
    <property type="entry name" value="HMA_dom"/>
</dbReference>
<proteinExistence type="predicted"/>
<dbReference type="RefSeq" id="WP_039665783.1">
    <property type="nucleotide sequence ID" value="NZ_CP037746.1"/>
</dbReference>
<evidence type="ECO:0000313" key="3">
    <source>
        <dbReference type="EMBL" id="TXK70319.1"/>
    </source>
</evidence>
<dbReference type="Proteomes" id="UP000321325">
    <property type="component" value="Unassembled WGS sequence"/>
</dbReference>
<dbReference type="SUPFAM" id="SSF55008">
    <property type="entry name" value="HMA, heavy metal-associated domain"/>
    <property type="match status" value="1"/>
</dbReference>
<dbReference type="Gene3D" id="3.30.70.100">
    <property type="match status" value="1"/>
</dbReference>
<gene>
    <name evidence="2" type="ORF">A9460_02655</name>
    <name evidence="3" type="ORF">FVD15_02340</name>
</gene>
<evidence type="ECO:0000313" key="4">
    <source>
        <dbReference type="Proteomes" id="UP000293421"/>
    </source>
</evidence>
<organism evidence="2 4">
    <name type="scientific">Campylobacter volucris</name>
    <dbReference type="NCBI Taxonomy" id="1031542"/>
    <lineage>
        <taxon>Bacteria</taxon>
        <taxon>Pseudomonadati</taxon>
        <taxon>Campylobacterota</taxon>
        <taxon>Epsilonproteobacteria</taxon>
        <taxon>Campylobacterales</taxon>
        <taxon>Campylobacteraceae</taxon>
        <taxon>Campylobacter</taxon>
    </lineage>
</organism>
<dbReference type="AlphaFoldDB" id="A0AAE6CZ04"/>
<dbReference type="EMBL" id="CP037746">
    <property type="protein sequence ID" value="QBL13283.1"/>
    <property type="molecule type" value="Genomic_DNA"/>
</dbReference>